<dbReference type="EMBL" id="CM017610">
    <property type="protein sequence ID" value="TYI42697.1"/>
    <property type="molecule type" value="Genomic_DNA"/>
</dbReference>
<keyword evidence="3" id="KW-1185">Reference proteome</keyword>
<name>A0A5D2RPC7_GOSTO</name>
<organism evidence="2 3">
    <name type="scientific">Gossypium tomentosum</name>
    <name type="common">Hawaiian cotton</name>
    <name type="synonym">Gossypium sandvicense</name>
    <dbReference type="NCBI Taxonomy" id="34277"/>
    <lineage>
        <taxon>Eukaryota</taxon>
        <taxon>Viridiplantae</taxon>
        <taxon>Streptophyta</taxon>
        <taxon>Embryophyta</taxon>
        <taxon>Tracheophyta</taxon>
        <taxon>Spermatophyta</taxon>
        <taxon>Magnoliopsida</taxon>
        <taxon>eudicotyledons</taxon>
        <taxon>Gunneridae</taxon>
        <taxon>Pentapetalae</taxon>
        <taxon>rosids</taxon>
        <taxon>malvids</taxon>
        <taxon>Malvales</taxon>
        <taxon>Malvaceae</taxon>
        <taxon>Malvoideae</taxon>
        <taxon>Gossypium</taxon>
    </lineage>
</organism>
<keyword evidence="1" id="KW-0812">Transmembrane</keyword>
<evidence type="ECO:0000256" key="1">
    <source>
        <dbReference type="SAM" id="Phobius"/>
    </source>
</evidence>
<evidence type="ECO:0000313" key="2">
    <source>
        <dbReference type="EMBL" id="TYI42697.1"/>
    </source>
</evidence>
<keyword evidence="1" id="KW-1133">Transmembrane helix</keyword>
<sequence>MLSQPPAEWFTARPPTTASYATVDGHRKVMKTWRRNGRGACYTRAGTNVRGGVRGDCRWLRSCGAWSSLGFFSDLGYCRVLGFRIWVKVIWVVLCNWAGPYIFGFIICFCFCFVCVWVVIGYLGWN</sequence>
<dbReference type="Proteomes" id="UP000322667">
    <property type="component" value="Chromosome A01"/>
</dbReference>
<protein>
    <recommendedName>
        <fullName evidence="4">Transmembrane protein</fullName>
    </recommendedName>
</protein>
<feature type="transmembrane region" description="Helical" evidence="1">
    <location>
        <begin position="101"/>
        <end position="125"/>
    </location>
</feature>
<keyword evidence="1" id="KW-0472">Membrane</keyword>
<reference evidence="2 3" key="1">
    <citation type="submission" date="2019-07" db="EMBL/GenBank/DDBJ databases">
        <title>WGS assembly of Gossypium tomentosum.</title>
        <authorList>
            <person name="Chen Z.J."/>
            <person name="Sreedasyam A."/>
            <person name="Ando A."/>
            <person name="Song Q."/>
            <person name="De L."/>
            <person name="Hulse-Kemp A."/>
            <person name="Ding M."/>
            <person name="Ye W."/>
            <person name="Kirkbride R."/>
            <person name="Jenkins J."/>
            <person name="Plott C."/>
            <person name="Lovell J."/>
            <person name="Lin Y.-M."/>
            <person name="Vaughn R."/>
            <person name="Liu B."/>
            <person name="Li W."/>
            <person name="Simpson S."/>
            <person name="Scheffler B."/>
            <person name="Saski C."/>
            <person name="Grover C."/>
            <person name="Hu G."/>
            <person name="Conover J."/>
            <person name="Carlson J."/>
            <person name="Shu S."/>
            <person name="Boston L."/>
            <person name="Williams M."/>
            <person name="Peterson D."/>
            <person name="Mcgee K."/>
            <person name="Jones D."/>
            <person name="Wendel J."/>
            <person name="Stelly D."/>
            <person name="Grimwood J."/>
            <person name="Schmutz J."/>
        </authorList>
    </citation>
    <scope>NUCLEOTIDE SEQUENCE [LARGE SCALE GENOMIC DNA]</scope>
    <source>
        <strain evidence="2">7179.01</strain>
    </source>
</reference>
<proteinExistence type="predicted"/>
<evidence type="ECO:0008006" key="4">
    <source>
        <dbReference type="Google" id="ProtNLM"/>
    </source>
</evidence>
<evidence type="ECO:0000313" key="3">
    <source>
        <dbReference type="Proteomes" id="UP000322667"/>
    </source>
</evidence>
<accession>A0A5D2RPC7</accession>
<dbReference type="AlphaFoldDB" id="A0A5D2RPC7"/>
<gene>
    <name evidence="2" type="ORF">ES332_A01G117200v1</name>
</gene>